<dbReference type="GO" id="GO:0000150">
    <property type="term" value="F:DNA strand exchange activity"/>
    <property type="evidence" value="ECO:0007669"/>
    <property type="project" value="InterPro"/>
</dbReference>
<dbReference type="Pfam" id="PF07508">
    <property type="entry name" value="Recombinase"/>
    <property type="match status" value="1"/>
</dbReference>
<evidence type="ECO:0000256" key="5">
    <source>
        <dbReference type="PROSITE-ProRule" id="PRU10137"/>
    </source>
</evidence>
<dbReference type="PROSITE" id="PS00397">
    <property type="entry name" value="RECOMBINASES_1"/>
    <property type="match status" value="1"/>
</dbReference>
<dbReference type="InterPro" id="IPR036162">
    <property type="entry name" value="Resolvase-like_N_sf"/>
</dbReference>
<dbReference type="InterPro" id="IPR006118">
    <property type="entry name" value="Recombinase_CS"/>
</dbReference>
<dbReference type="InterPro" id="IPR011109">
    <property type="entry name" value="DNA_bind_recombinase_dom"/>
</dbReference>
<dbReference type="SUPFAM" id="SSF53041">
    <property type="entry name" value="Resolvase-like"/>
    <property type="match status" value="1"/>
</dbReference>
<keyword evidence="2" id="KW-0238">DNA-binding</keyword>
<dbReference type="Gene3D" id="3.40.50.1390">
    <property type="entry name" value="Resolvase, N-terminal catalytic domain"/>
    <property type="match status" value="1"/>
</dbReference>
<sequence length="222" mass="24026">MSAVFVSYLRVSTERQGVSGLGLDAQRASIDRFVHACGGTVIEELTEIESGKRSDRPVLEQAIALCRRRKATLLVAKLDRLARTVSFISRLIETGVDFVAVDNPHANKLMVHVISAFAEHERDLIAGRTRAALVAAKARGITLGNPRIEEARDAAVACIRKSADGYCANIAPIIAQIRASGVNSLQGIADALTARGVRTRRGGQWHPATVRNIERRYFAATG</sequence>
<dbReference type="Pfam" id="PF00239">
    <property type="entry name" value="Resolvase"/>
    <property type="match status" value="1"/>
</dbReference>
<accession>A0A8E1C2S3</accession>
<dbReference type="SMART" id="SM00857">
    <property type="entry name" value="Resolvase"/>
    <property type="match status" value="1"/>
</dbReference>
<dbReference type="GO" id="GO:0015074">
    <property type="term" value="P:DNA integration"/>
    <property type="evidence" value="ECO:0007669"/>
    <property type="project" value="UniProtKB-KW"/>
</dbReference>
<evidence type="ECO:0000313" key="7">
    <source>
        <dbReference type="EMBL" id="KER36321.1"/>
    </source>
</evidence>
<dbReference type="PANTHER" id="PTHR30461:SF2">
    <property type="entry name" value="SERINE RECOMBINASE PINE-RELATED"/>
    <property type="match status" value="1"/>
</dbReference>
<dbReference type="RefSeq" id="WP_021223466.1">
    <property type="nucleotide sequence ID" value="NZ_JANF02000056.1"/>
</dbReference>
<dbReference type="CDD" id="cd03768">
    <property type="entry name" value="SR_ResInv"/>
    <property type="match status" value="1"/>
</dbReference>
<dbReference type="InterPro" id="IPR050639">
    <property type="entry name" value="SSR_resolvase"/>
</dbReference>
<feature type="domain" description="Resolvase/invertase-type recombinase catalytic" evidence="6">
    <location>
        <begin position="4"/>
        <end position="140"/>
    </location>
</feature>
<evidence type="ECO:0000256" key="4">
    <source>
        <dbReference type="PIRSR" id="PIRSR606118-50"/>
    </source>
</evidence>
<dbReference type="AlphaFoldDB" id="A0A8E1C2S3"/>
<keyword evidence="1" id="KW-0229">DNA integration</keyword>
<dbReference type="PROSITE" id="PS51736">
    <property type="entry name" value="RECOMBINASES_3"/>
    <property type="match status" value="1"/>
</dbReference>
<organism evidence="7 8">
    <name type="scientific">Sphingobium indicum F2</name>
    <dbReference type="NCBI Taxonomy" id="1450518"/>
    <lineage>
        <taxon>Bacteria</taxon>
        <taxon>Pseudomonadati</taxon>
        <taxon>Pseudomonadota</taxon>
        <taxon>Alphaproteobacteria</taxon>
        <taxon>Sphingomonadales</taxon>
        <taxon>Sphingomonadaceae</taxon>
        <taxon>Sphingobium</taxon>
    </lineage>
</organism>
<gene>
    <name evidence="7" type="ORF">AL00_11265</name>
</gene>
<proteinExistence type="predicted"/>
<dbReference type="Proteomes" id="UP000028135">
    <property type="component" value="Unassembled WGS sequence"/>
</dbReference>
<evidence type="ECO:0000256" key="1">
    <source>
        <dbReference type="ARBA" id="ARBA00022908"/>
    </source>
</evidence>
<comment type="caution">
    <text evidence="7">The sequence shown here is derived from an EMBL/GenBank/DDBJ whole genome shotgun (WGS) entry which is preliminary data.</text>
</comment>
<dbReference type="EMBL" id="JANF02000056">
    <property type="protein sequence ID" value="KER36321.1"/>
    <property type="molecule type" value="Genomic_DNA"/>
</dbReference>
<evidence type="ECO:0000313" key="8">
    <source>
        <dbReference type="Proteomes" id="UP000028135"/>
    </source>
</evidence>
<protein>
    <submittedName>
        <fullName evidence="7">Resolvase</fullName>
    </submittedName>
</protein>
<dbReference type="InterPro" id="IPR006119">
    <property type="entry name" value="Resolv_N"/>
</dbReference>
<evidence type="ECO:0000256" key="2">
    <source>
        <dbReference type="ARBA" id="ARBA00023125"/>
    </source>
</evidence>
<name>A0A8E1C2S3_9SPHN</name>
<dbReference type="PANTHER" id="PTHR30461">
    <property type="entry name" value="DNA-INVERTASE FROM LAMBDOID PROPHAGE"/>
    <property type="match status" value="1"/>
</dbReference>
<evidence type="ECO:0000256" key="3">
    <source>
        <dbReference type="ARBA" id="ARBA00023172"/>
    </source>
</evidence>
<dbReference type="GO" id="GO:0003677">
    <property type="term" value="F:DNA binding"/>
    <property type="evidence" value="ECO:0007669"/>
    <property type="project" value="UniProtKB-KW"/>
</dbReference>
<keyword evidence="3" id="KW-0233">DNA recombination</keyword>
<feature type="active site" description="O-(5'-phospho-DNA)-serine intermediate" evidence="4 5">
    <location>
        <position position="12"/>
    </location>
</feature>
<reference evidence="7 8" key="1">
    <citation type="submission" date="2014-05" db="EMBL/GenBank/DDBJ databases">
        <title>Genome Announcement of Sphingobium lucknowense F2.</title>
        <authorList>
            <person name="Lal R."/>
            <person name="Negi V."/>
            <person name="Lata P."/>
            <person name="Sangwan N."/>
            <person name="Gupta S.K."/>
            <person name="Rao D.L.N."/>
            <person name="Das S."/>
        </authorList>
    </citation>
    <scope>NUCLEOTIDE SEQUENCE [LARGE SCALE GENOMIC DNA]</scope>
    <source>
        <strain evidence="7 8">F2</strain>
    </source>
</reference>
<evidence type="ECO:0000259" key="6">
    <source>
        <dbReference type="PROSITE" id="PS51736"/>
    </source>
</evidence>